<dbReference type="PANTHER" id="PTHR24201">
    <property type="entry name" value="ANK_REP_REGION DOMAIN-CONTAINING PROTEIN"/>
    <property type="match status" value="1"/>
</dbReference>
<dbReference type="STRING" id="454130.A0A0U5GAB1"/>
<dbReference type="EMBL" id="CDMC01000011">
    <property type="protein sequence ID" value="CEL08587.1"/>
    <property type="molecule type" value="Genomic_DNA"/>
</dbReference>
<dbReference type="InterPro" id="IPR036770">
    <property type="entry name" value="Ankyrin_rpt-contain_sf"/>
</dbReference>
<dbReference type="Pfam" id="PF12796">
    <property type="entry name" value="Ank_2"/>
    <property type="match status" value="1"/>
</dbReference>
<keyword evidence="2 3" id="KW-0040">ANK repeat</keyword>
<evidence type="ECO:0000256" key="2">
    <source>
        <dbReference type="ARBA" id="ARBA00023043"/>
    </source>
</evidence>
<sequence length="385" mass="42826">MEKGDDDAVELLDEDVAGPITDLFEKQEHPASQGGSHELTLPLPSRRQVELSRHVLEEVSDQAWDIAGDTSLHNTVIYGSVEEVTRLRRDEKRNINALDQHGRSALHVAVDKAPFHMVKLLLDLGADIHFPDTEGRTPLHLASAMGNVNAIALLLEYGADTSITDKRGQSALHVATAEGSTESVRTLLLYGADTEGRDSKGNTPLDEAVTRGDQTILHILNLARIWMKGDREGFYVNTTLITADANGDQGLMDIQEIAENDKEWYMEATVSLRASQKFPPPGALDLYARLLRIEATWEKWEVAANQIPALLKLTYFGVVIFFDNSRSMKKGQRISILYNTLIRVAEIFTKLTGRGVSLRPLNGEREWDMLGPGEVIDLFETEILF</sequence>
<name>A0A0U5GAB1_ASPCI</name>
<dbReference type="InterPro" id="IPR050776">
    <property type="entry name" value="Ank_Repeat/CDKN_Inhibitor"/>
</dbReference>
<keyword evidence="1" id="KW-0677">Repeat</keyword>
<proteinExistence type="predicted"/>
<dbReference type="Proteomes" id="UP000054771">
    <property type="component" value="Unassembled WGS sequence"/>
</dbReference>
<dbReference type="AlphaFoldDB" id="A0A0U5GAB1"/>
<evidence type="ECO:0000313" key="4">
    <source>
        <dbReference type="EMBL" id="CEL08587.1"/>
    </source>
</evidence>
<dbReference type="PROSITE" id="PS50297">
    <property type="entry name" value="ANK_REP_REGION"/>
    <property type="match status" value="3"/>
</dbReference>
<accession>A0A0U5GAB1</accession>
<dbReference type="SMART" id="SM00248">
    <property type="entry name" value="ANK"/>
    <property type="match status" value="5"/>
</dbReference>
<evidence type="ECO:0000256" key="3">
    <source>
        <dbReference type="PROSITE-ProRule" id="PRU00023"/>
    </source>
</evidence>
<feature type="repeat" description="ANK" evidence="3">
    <location>
        <begin position="167"/>
        <end position="199"/>
    </location>
</feature>
<dbReference type="InterPro" id="IPR002110">
    <property type="entry name" value="Ankyrin_rpt"/>
</dbReference>
<dbReference type="PROSITE" id="PS50088">
    <property type="entry name" value="ANK_REPEAT"/>
    <property type="match status" value="3"/>
</dbReference>
<protein>
    <submittedName>
        <fullName evidence="4">Uncharacterized protein</fullName>
    </submittedName>
</protein>
<dbReference type="SUPFAM" id="SSF48403">
    <property type="entry name" value="Ankyrin repeat"/>
    <property type="match status" value="1"/>
</dbReference>
<evidence type="ECO:0000256" key="1">
    <source>
        <dbReference type="ARBA" id="ARBA00022737"/>
    </source>
</evidence>
<dbReference type="OrthoDB" id="20872at2759"/>
<organism evidence="4 5">
    <name type="scientific">Aspergillus calidoustus</name>
    <dbReference type="NCBI Taxonomy" id="454130"/>
    <lineage>
        <taxon>Eukaryota</taxon>
        <taxon>Fungi</taxon>
        <taxon>Dikarya</taxon>
        <taxon>Ascomycota</taxon>
        <taxon>Pezizomycotina</taxon>
        <taxon>Eurotiomycetes</taxon>
        <taxon>Eurotiomycetidae</taxon>
        <taxon>Eurotiales</taxon>
        <taxon>Aspergillaceae</taxon>
        <taxon>Aspergillus</taxon>
        <taxon>Aspergillus subgen. Nidulantes</taxon>
    </lineage>
</organism>
<reference evidence="5" key="1">
    <citation type="journal article" date="2016" name="Genome Announc.">
        <title>Draft genome sequences of fungus Aspergillus calidoustus.</title>
        <authorList>
            <person name="Horn F."/>
            <person name="Linde J."/>
            <person name="Mattern D.J."/>
            <person name="Walther G."/>
            <person name="Guthke R."/>
            <person name="Scherlach K."/>
            <person name="Martin K."/>
            <person name="Brakhage A.A."/>
            <person name="Petzke L."/>
            <person name="Valiante V."/>
        </authorList>
    </citation>
    <scope>NUCLEOTIDE SEQUENCE [LARGE SCALE GENOMIC DNA]</scope>
    <source>
        <strain evidence="5">SF006504</strain>
    </source>
</reference>
<feature type="repeat" description="ANK" evidence="3">
    <location>
        <begin position="101"/>
        <end position="133"/>
    </location>
</feature>
<gene>
    <name evidence="4" type="ORF">ASPCAL11736</name>
</gene>
<dbReference type="Gene3D" id="1.25.40.20">
    <property type="entry name" value="Ankyrin repeat-containing domain"/>
    <property type="match status" value="2"/>
</dbReference>
<evidence type="ECO:0000313" key="5">
    <source>
        <dbReference type="Proteomes" id="UP000054771"/>
    </source>
</evidence>
<keyword evidence="5" id="KW-1185">Reference proteome</keyword>
<feature type="repeat" description="ANK" evidence="3">
    <location>
        <begin position="134"/>
        <end position="166"/>
    </location>
</feature>